<organism evidence="2">
    <name type="scientific">Arundo donax</name>
    <name type="common">Giant reed</name>
    <name type="synonym">Donax arundinaceus</name>
    <dbReference type="NCBI Taxonomy" id="35708"/>
    <lineage>
        <taxon>Eukaryota</taxon>
        <taxon>Viridiplantae</taxon>
        <taxon>Streptophyta</taxon>
        <taxon>Embryophyta</taxon>
        <taxon>Tracheophyta</taxon>
        <taxon>Spermatophyta</taxon>
        <taxon>Magnoliopsida</taxon>
        <taxon>Liliopsida</taxon>
        <taxon>Poales</taxon>
        <taxon>Poaceae</taxon>
        <taxon>PACMAD clade</taxon>
        <taxon>Arundinoideae</taxon>
        <taxon>Arundineae</taxon>
        <taxon>Arundo</taxon>
    </lineage>
</organism>
<reference evidence="2" key="2">
    <citation type="journal article" date="2015" name="Data Brief">
        <title>Shoot transcriptome of the giant reed, Arundo donax.</title>
        <authorList>
            <person name="Barrero R.A."/>
            <person name="Guerrero F.D."/>
            <person name="Moolhuijzen P."/>
            <person name="Goolsby J.A."/>
            <person name="Tidwell J."/>
            <person name="Bellgard S.E."/>
            <person name="Bellgard M.I."/>
        </authorList>
    </citation>
    <scope>NUCLEOTIDE SEQUENCE</scope>
    <source>
        <tissue evidence="2">Shoot tissue taken approximately 20 cm above the soil surface</tissue>
    </source>
</reference>
<proteinExistence type="predicted"/>
<sequence>MVKENPEIVAFPLCWISRHDPANLLTSSTYSLLPIVLILAFLPRIELRKISIQETPCMLIFFISLEVLS</sequence>
<feature type="transmembrane region" description="Helical" evidence="1">
    <location>
        <begin position="22"/>
        <end position="42"/>
    </location>
</feature>
<reference evidence="2" key="1">
    <citation type="submission" date="2014-09" db="EMBL/GenBank/DDBJ databases">
        <authorList>
            <person name="Magalhaes I.L.F."/>
            <person name="Oliveira U."/>
            <person name="Santos F.R."/>
            <person name="Vidigal T.H.D.A."/>
            <person name="Brescovit A.D."/>
            <person name="Santos A.J."/>
        </authorList>
    </citation>
    <scope>NUCLEOTIDE SEQUENCE</scope>
    <source>
        <tissue evidence="2">Shoot tissue taken approximately 20 cm above the soil surface</tissue>
    </source>
</reference>
<keyword evidence="1" id="KW-0472">Membrane</keyword>
<evidence type="ECO:0000256" key="1">
    <source>
        <dbReference type="SAM" id="Phobius"/>
    </source>
</evidence>
<dbReference type="EMBL" id="GBRH01229623">
    <property type="protein sequence ID" value="JAD68272.1"/>
    <property type="molecule type" value="Transcribed_RNA"/>
</dbReference>
<keyword evidence="1" id="KW-0812">Transmembrane</keyword>
<accession>A0A0A9C9S6</accession>
<name>A0A0A9C9S6_ARUDO</name>
<evidence type="ECO:0000313" key="2">
    <source>
        <dbReference type="EMBL" id="JAD68272.1"/>
    </source>
</evidence>
<protein>
    <submittedName>
        <fullName evidence="2">Uncharacterized protein</fullName>
    </submittedName>
</protein>
<keyword evidence="1" id="KW-1133">Transmembrane helix</keyword>
<dbReference type="AlphaFoldDB" id="A0A0A9C9S6"/>